<proteinExistence type="predicted"/>
<reference evidence="2 3" key="1">
    <citation type="journal article" date="2011" name="Proc. Natl. Acad. Sci. U.S.A.">
        <title>Comparative genomics of xylose-fermenting fungi for enhanced biofuel production.</title>
        <authorList>
            <person name="Wohlbach D.J."/>
            <person name="Kuo A."/>
            <person name="Sato T.K."/>
            <person name="Potts K.M."/>
            <person name="Salamov A.A."/>
            <person name="LaButti K.M."/>
            <person name="Sun H."/>
            <person name="Clum A."/>
            <person name="Pangilinan J.L."/>
            <person name="Lindquist E.A."/>
            <person name="Lucas S."/>
            <person name="Lapidus A."/>
            <person name="Jin M."/>
            <person name="Gunawan C."/>
            <person name="Balan V."/>
            <person name="Dale B.E."/>
            <person name="Jeffries T.W."/>
            <person name="Zinkel R."/>
            <person name="Barry K.W."/>
            <person name="Grigoriev I.V."/>
            <person name="Gasch A.P."/>
        </authorList>
    </citation>
    <scope>NUCLEOTIDE SEQUENCE [LARGE SCALE GENOMIC DNA]</scope>
    <source>
        <strain evidence="3">NRRL Y-27907 / 11-Y1</strain>
    </source>
</reference>
<dbReference type="HOGENOM" id="CLU_1673524_0_0_1"/>
<evidence type="ECO:0000313" key="2">
    <source>
        <dbReference type="EMBL" id="EGW33214.1"/>
    </source>
</evidence>
<feature type="non-terminal residue" evidence="2">
    <location>
        <position position="158"/>
    </location>
</feature>
<keyword evidence="1" id="KW-0812">Transmembrane</keyword>
<evidence type="ECO:0000313" key="3">
    <source>
        <dbReference type="Proteomes" id="UP000000709"/>
    </source>
</evidence>
<sequence length="158" mass="17954">MIGLPKRLLRALTYLVFFLVFACTLLLFANKHEFIELQKYIPFASEAPAYFQPPSDSFIIDIAIRNCYLYNKNNENCGLPEPSAGALGALGDMGGWRKVNKDIGLGKSWVKQQFFSYKELKHRSLRQFLKDTDGKDEVIIDIAVFNLADSKIKGNEKL</sequence>
<dbReference type="AlphaFoldDB" id="G3ALH1"/>
<keyword evidence="1" id="KW-0472">Membrane</keyword>
<dbReference type="RefSeq" id="XP_007374729.1">
    <property type="nucleotide sequence ID" value="XM_007374667.1"/>
</dbReference>
<protein>
    <submittedName>
        <fullName evidence="2">Uncharacterized protein</fullName>
    </submittedName>
</protein>
<evidence type="ECO:0000256" key="1">
    <source>
        <dbReference type="SAM" id="Phobius"/>
    </source>
</evidence>
<gene>
    <name evidence="2" type="ORF">SPAPADRAFT_60542</name>
</gene>
<organism evidence="3">
    <name type="scientific">Spathaspora passalidarum (strain NRRL Y-27907 / 11-Y1)</name>
    <dbReference type="NCBI Taxonomy" id="619300"/>
    <lineage>
        <taxon>Eukaryota</taxon>
        <taxon>Fungi</taxon>
        <taxon>Dikarya</taxon>
        <taxon>Ascomycota</taxon>
        <taxon>Saccharomycotina</taxon>
        <taxon>Pichiomycetes</taxon>
        <taxon>Debaryomycetaceae</taxon>
        <taxon>Spathaspora</taxon>
    </lineage>
</organism>
<keyword evidence="1" id="KW-1133">Transmembrane helix</keyword>
<feature type="transmembrane region" description="Helical" evidence="1">
    <location>
        <begin position="12"/>
        <end position="29"/>
    </location>
</feature>
<name>G3ALH1_SPAPN</name>
<dbReference type="KEGG" id="spaa:SPAPADRAFT_60542"/>
<dbReference type="PROSITE" id="PS51257">
    <property type="entry name" value="PROKAR_LIPOPROTEIN"/>
    <property type="match status" value="1"/>
</dbReference>
<dbReference type="eggNOG" id="KOG1432">
    <property type="taxonomic scope" value="Eukaryota"/>
</dbReference>
<dbReference type="Proteomes" id="UP000000709">
    <property type="component" value="Unassembled WGS sequence"/>
</dbReference>
<keyword evidence="3" id="KW-1185">Reference proteome</keyword>
<dbReference type="GeneID" id="18873459"/>
<dbReference type="InParanoid" id="G3ALH1"/>
<dbReference type="EMBL" id="GL996501">
    <property type="protein sequence ID" value="EGW33214.1"/>
    <property type="molecule type" value="Genomic_DNA"/>
</dbReference>
<accession>G3ALH1</accession>